<name>A0AAF3EV64_9BILA</name>
<dbReference type="Proteomes" id="UP000887575">
    <property type="component" value="Unassembled WGS sequence"/>
</dbReference>
<protein>
    <submittedName>
        <fullName evidence="3">Uncharacterized protein</fullName>
    </submittedName>
</protein>
<accession>A0AAF3EV64</accession>
<feature type="compositionally biased region" description="Polar residues" evidence="1">
    <location>
        <begin position="1"/>
        <end position="21"/>
    </location>
</feature>
<dbReference type="WBParaSite" id="MBELARI_LOCUS17995">
    <property type="protein sequence ID" value="MBELARI_LOCUS17995"/>
    <property type="gene ID" value="MBELARI_LOCUS17995"/>
</dbReference>
<feature type="region of interest" description="Disordered" evidence="1">
    <location>
        <begin position="1"/>
        <end position="26"/>
    </location>
</feature>
<evidence type="ECO:0000256" key="1">
    <source>
        <dbReference type="SAM" id="MobiDB-lite"/>
    </source>
</evidence>
<keyword evidence="2" id="KW-1185">Reference proteome</keyword>
<reference evidence="3" key="1">
    <citation type="submission" date="2024-02" db="UniProtKB">
        <authorList>
            <consortium name="WormBaseParasite"/>
        </authorList>
    </citation>
    <scope>IDENTIFICATION</scope>
</reference>
<organism evidence="2 3">
    <name type="scientific">Mesorhabditis belari</name>
    <dbReference type="NCBI Taxonomy" id="2138241"/>
    <lineage>
        <taxon>Eukaryota</taxon>
        <taxon>Metazoa</taxon>
        <taxon>Ecdysozoa</taxon>
        <taxon>Nematoda</taxon>
        <taxon>Chromadorea</taxon>
        <taxon>Rhabditida</taxon>
        <taxon>Rhabditina</taxon>
        <taxon>Rhabditomorpha</taxon>
        <taxon>Rhabditoidea</taxon>
        <taxon>Rhabditidae</taxon>
        <taxon>Mesorhabditinae</taxon>
        <taxon>Mesorhabditis</taxon>
    </lineage>
</organism>
<sequence>MMRETNYGTNRSNHSTSTVNRGSGAYDKVYEPPSSGYNTTHSTNYTTIKNLPSSDYNSGHNSGHSTVKTIYTTGATPPPAPVLNPDRIFNAGNSDNVFTSMRYEKGPRDITTISSTVHLQPGENPQKKLDEIYKSLMQIR</sequence>
<evidence type="ECO:0000313" key="2">
    <source>
        <dbReference type="Proteomes" id="UP000887575"/>
    </source>
</evidence>
<evidence type="ECO:0000313" key="3">
    <source>
        <dbReference type="WBParaSite" id="MBELARI_LOCUS17995"/>
    </source>
</evidence>
<proteinExistence type="predicted"/>
<dbReference type="AlphaFoldDB" id="A0AAF3EV64"/>